<evidence type="ECO:0000313" key="5">
    <source>
        <dbReference type="EMBL" id="KAG5190033.1"/>
    </source>
</evidence>
<protein>
    <submittedName>
        <fullName evidence="5">WD40-repeat-containing domain protein</fullName>
    </submittedName>
</protein>
<dbReference type="GO" id="GO:0042073">
    <property type="term" value="P:intraciliary transport"/>
    <property type="evidence" value="ECO:0007669"/>
    <property type="project" value="TreeGrafter"/>
</dbReference>
<comment type="subcellular location">
    <subcellularLocation>
        <location evidence="1">Cytoplasm</location>
    </subcellularLocation>
</comment>
<dbReference type="GO" id="GO:0097014">
    <property type="term" value="C:ciliary plasm"/>
    <property type="evidence" value="ECO:0007669"/>
    <property type="project" value="TreeGrafter"/>
</dbReference>
<dbReference type="Proteomes" id="UP000664859">
    <property type="component" value="Unassembled WGS sequence"/>
</dbReference>
<comment type="caution">
    <text evidence="5">The sequence shown here is derived from an EMBL/GenBank/DDBJ whole genome shotgun (WGS) entry which is preliminary data.</text>
</comment>
<dbReference type="PANTHER" id="PTHR12442:SF26">
    <property type="entry name" value="CYTOPLASMIC DYNEIN 2 INTERMEDIATE CHAIN 2"/>
    <property type="match status" value="1"/>
</dbReference>
<dbReference type="InterPro" id="IPR015943">
    <property type="entry name" value="WD40/YVTN_repeat-like_dom_sf"/>
</dbReference>
<dbReference type="InterPro" id="IPR001680">
    <property type="entry name" value="WD40_rpt"/>
</dbReference>
<dbReference type="SUPFAM" id="SSF50978">
    <property type="entry name" value="WD40 repeat-like"/>
    <property type="match status" value="1"/>
</dbReference>
<dbReference type="AlphaFoldDB" id="A0A835ZBI6"/>
<dbReference type="Gene3D" id="2.130.10.10">
    <property type="entry name" value="YVTN repeat-like/Quinoprotein amine dehydrogenase"/>
    <property type="match status" value="2"/>
</dbReference>
<dbReference type="Pfam" id="PF00400">
    <property type="entry name" value="WD40"/>
    <property type="match status" value="3"/>
</dbReference>
<evidence type="ECO:0000256" key="4">
    <source>
        <dbReference type="ARBA" id="ARBA00022737"/>
    </source>
</evidence>
<organism evidence="5 6">
    <name type="scientific">Tribonema minus</name>
    <dbReference type="NCBI Taxonomy" id="303371"/>
    <lineage>
        <taxon>Eukaryota</taxon>
        <taxon>Sar</taxon>
        <taxon>Stramenopiles</taxon>
        <taxon>Ochrophyta</taxon>
        <taxon>PX clade</taxon>
        <taxon>Xanthophyceae</taxon>
        <taxon>Tribonematales</taxon>
        <taxon>Tribonemataceae</taxon>
        <taxon>Tribonema</taxon>
    </lineage>
</organism>
<dbReference type="GO" id="GO:0045504">
    <property type="term" value="F:dynein heavy chain binding"/>
    <property type="evidence" value="ECO:0007669"/>
    <property type="project" value="TreeGrafter"/>
</dbReference>
<evidence type="ECO:0000313" key="6">
    <source>
        <dbReference type="Proteomes" id="UP000664859"/>
    </source>
</evidence>
<evidence type="ECO:0000256" key="2">
    <source>
        <dbReference type="ARBA" id="ARBA00022490"/>
    </source>
</evidence>
<name>A0A835ZBI6_9STRA</name>
<keyword evidence="6" id="KW-1185">Reference proteome</keyword>
<sequence>MEGLLQSNATSVAFKEYAPAPDEDSSHVKLHAILQCNTEALLRARGQSAMRESSQRGVQSLQCTGVSWNSTGSTLAASYGRLNVAGWCNEPGALACWNAFKRSSSADEAATLTPDVVFDHSSYLMCLCCHPTHPAIVAAGSFNGEVLVWNTAADDPLLGVSQIDDYFHREPVTQVAWVYDMDEQGEGYRLVSTSGDGKILCWSLRNRLAYPVEGYALLTAPAGNRRVLISKLVERPLLTIPMSSSALSFFSEGKLVSSLVVGSEAGALVKCTLPVTSSANLKESTAAAGGMLQWDADAARLLQKAPRSRQHQFCQRVERHAQSHGQSHVTLEMVFDARPDADALYPVPRLFAYNAHLGPVTGLQCSPFHRAAFLSCGADGTARVHSALHTRAVLTLEPVLDGALTAAAWSNARPLVLAVACSRGQVSVFDLGASTMAPVAQLQVPQEGGPLSTAACALAFNPKQRAFIAAGCNDGTVLLWQLGWGLSNMRQGEMEALEQLCYNTDVLALQKNLQ</sequence>
<reference evidence="5" key="1">
    <citation type="submission" date="2021-02" db="EMBL/GenBank/DDBJ databases">
        <title>First Annotated Genome of the Yellow-green Alga Tribonema minus.</title>
        <authorList>
            <person name="Mahan K.M."/>
        </authorList>
    </citation>
    <scope>NUCLEOTIDE SEQUENCE</scope>
    <source>
        <strain evidence="5">UTEX B ZZ1240</strain>
    </source>
</reference>
<proteinExistence type="predicted"/>
<keyword evidence="3" id="KW-0853">WD repeat</keyword>
<dbReference type="GO" id="GO:0045503">
    <property type="term" value="F:dynein light chain binding"/>
    <property type="evidence" value="ECO:0007669"/>
    <property type="project" value="TreeGrafter"/>
</dbReference>
<keyword evidence="4" id="KW-0677">Repeat</keyword>
<dbReference type="InterPro" id="IPR036322">
    <property type="entry name" value="WD40_repeat_dom_sf"/>
</dbReference>
<dbReference type="Gene3D" id="1.10.8.550">
    <property type="entry name" value="Proto-chlorophyllide reductase 57 kD subunit B"/>
    <property type="match status" value="1"/>
</dbReference>
<dbReference type="PANTHER" id="PTHR12442">
    <property type="entry name" value="DYNEIN INTERMEDIATE CHAIN"/>
    <property type="match status" value="1"/>
</dbReference>
<dbReference type="EMBL" id="JAFCMP010000040">
    <property type="protein sequence ID" value="KAG5190033.1"/>
    <property type="molecule type" value="Genomic_DNA"/>
</dbReference>
<evidence type="ECO:0000256" key="3">
    <source>
        <dbReference type="ARBA" id="ARBA00022574"/>
    </source>
</evidence>
<dbReference type="GO" id="GO:0005868">
    <property type="term" value="C:cytoplasmic dynein complex"/>
    <property type="evidence" value="ECO:0007669"/>
    <property type="project" value="TreeGrafter"/>
</dbReference>
<dbReference type="InterPro" id="IPR042298">
    <property type="entry name" value="P-CP_red_C"/>
</dbReference>
<keyword evidence="2" id="KW-0963">Cytoplasm</keyword>
<gene>
    <name evidence="5" type="ORF">JKP88DRAFT_205745</name>
</gene>
<accession>A0A835ZBI6</accession>
<dbReference type="InterPro" id="IPR050687">
    <property type="entry name" value="Dynein_IC"/>
</dbReference>
<dbReference type="OrthoDB" id="445052at2759"/>
<dbReference type="SMART" id="SM00320">
    <property type="entry name" value="WD40"/>
    <property type="match status" value="5"/>
</dbReference>
<evidence type="ECO:0000256" key="1">
    <source>
        <dbReference type="ARBA" id="ARBA00004496"/>
    </source>
</evidence>